<dbReference type="OrthoDB" id="5358702at2759"/>
<dbReference type="SUPFAM" id="SSF48439">
    <property type="entry name" value="Protein prenylyltransferase"/>
    <property type="match status" value="1"/>
</dbReference>
<accession>Q758V5</accession>
<dbReference type="GeneID" id="4620749"/>
<dbReference type="PANTHER" id="PTHR11129:SF8">
    <property type="entry name" value="PROTEIN ECM9"/>
    <property type="match status" value="1"/>
</dbReference>
<dbReference type="GO" id="GO:0006888">
    <property type="term" value="P:endoplasmic reticulum to Golgi vesicle-mediated transport"/>
    <property type="evidence" value="ECO:0000318"/>
    <property type="project" value="GO_Central"/>
</dbReference>
<dbReference type="KEGG" id="ago:AGOS_AEL288W"/>
<sequence length="363" mass="41970">MTLDLTKQLYETITTGEHPNVQLRLQPPQPGYEGIVAIPNDGSTEVVCFQEAFCEIFLECHKIIANCLGDRGGPLPRETFMATVGLLFTSYENRSALNLHERLFLEKMDSSGGTETLDREIRYVEALLTSNIGKLNKSSSLWLWYRKLVLLQREKCSSVGTRVIEVCKRSAELHFANYYCWNTLRWYYDVLEWSHEDVAPVREMVRKFAFSHLRDVSAWDALSYLYSDGGAYTSSDYTRIAQSFGLDAQLKTPLETAVQIRCEKATEVARELIRFIDTCEVCEWNAYRCLYLLLQYSNCNIAELVTQWQQELDSFERNVILVRGYPKLPQLAPGDDILEQKRQKQMMNKKRLLHMVHKAQDGE</sequence>
<dbReference type="FunCoup" id="Q758V5">
    <property type="interactions" value="16"/>
</dbReference>
<dbReference type="AlphaFoldDB" id="Q758V5"/>
<dbReference type="HOGENOM" id="CLU_062497_0_0_1"/>
<dbReference type="OMA" id="NYYCWNT"/>
<gene>
    <name evidence="1" type="ORF">AGOS_AEL288W</name>
</gene>
<name>Q758V5_EREGS</name>
<dbReference type="RefSeq" id="NP_984572.1">
    <property type="nucleotide sequence ID" value="NM_209925.1"/>
</dbReference>
<proteinExistence type="predicted"/>
<organism evidence="1 2">
    <name type="scientific">Eremothecium gossypii (strain ATCC 10895 / CBS 109.51 / FGSC 9923 / NRRL Y-1056)</name>
    <name type="common">Yeast</name>
    <name type="synonym">Ashbya gossypii</name>
    <dbReference type="NCBI Taxonomy" id="284811"/>
    <lineage>
        <taxon>Eukaryota</taxon>
        <taxon>Fungi</taxon>
        <taxon>Dikarya</taxon>
        <taxon>Ascomycota</taxon>
        <taxon>Saccharomycotina</taxon>
        <taxon>Saccharomycetes</taxon>
        <taxon>Saccharomycetales</taxon>
        <taxon>Saccharomycetaceae</taxon>
        <taxon>Eremothecium</taxon>
    </lineage>
</organism>
<dbReference type="EMBL" id="AE016818">
    <property type="protein sequence ID" value="AAS52396.1"/>
    <property type="molecule type" value="Genomic_DNA"/>
</dbReference>
<evidence type="ECO:0000313" key="1">
    <source>
        <dbReference type="EMBL" id="AAS52396.1"/>
    </source>
</evidence>
<dbReference type="GO" id="GO:0005968">
    <property type="term" value="C:Rab-protein geranylgeranyltransferase complex"/>
    <property type="evidence" value="ECO:0000318"/>
    <property type="project" value="GO_Central"/>
</dbReference>
<keyword evidence="2" id="KW-1185">Reference proteome</keyword>
<dbReference type="eggNOG" id="ENOG502RXS6">
    <property type="taxonomic scope" value="Eukaryota"/>
</dbReference>
<reference evidence="1 2" key="1">
    <citation type="journal article" date="2004" name="Science">
        <title>The Ashbya gossypii genome as a tool for mapping the ancient Saccharomyces cerevisiae genome.</title>
        <authorList>
            <person name="Dietrich F.S."/>
            <person name="Voegeli S."/>
            <person name="Brachat S."/>
            <person name="Lerch A."/>
            <person name="Gates K."/>
            <person name="Steiner S."/>
            <person name="Mohr C."/>
            <person name="Pohlmann R."/>
            <person name="Luedi P."/>
            <person name="Choi S."/>
            <person name="Wing R.A."/>
            <person name="Flavier A."/>
            <person name="Gaffney T.D."/>
            <person name="Philippsen P."/>
        </authorList>
    </citation>
    <scope>NUCLEOTIDE SEQUENCE [LARGE SCALE GENOMIC DNA]</scope>
    <source>
        <strain evidence="2">ATCC 10895 / CBS 109.51 / FGSC 9923 / NRRL Y-1056</strain>
    </source>
</reference>
<dbReference type="PANTHER" id="PTHR11129">
    <property type="entry name" value="PROTEIN FARNESYLTRANSFERASE ALPHA SUBUNIT/RAB GERANYLGERANYL TRANSFERASE ALPHA SUBUNIT"/>
    <property type="match status" value="1"/>
</dbReference>
<dbReference type="Gene3D" id="1.25.40.120">
    <property type="entry name" value="Protein prenylyltransferase"/>
    <property type="match status" value="1"/>
</dbReference>
<reference evidence="2" key="2">
    <citation type="journal article" date="2013" name="G3 (Bethesda)">
        <title>Genomes of Ashbya fungi isolated from insects reveal four mating-type loci, numerous translocations, lack of transposons, and distinct gene duplications.</title>
        <authorList>
            <person name="Dietrich F.S."/>
            <person name="Voegeli S."/>
            <person name="Kuo S."/>
            <person name="Philippsen P."/>
        </authorList>
    </citation>
    <scope>GENOME REANNOTATION</scope>
    <source>
        <strain evidence="2">ATCC 10895 / CBS 109.51 / FGSC 9923 / NRRL Y-1056</strain>
    </source>
</reference>
<protein>
    <submittedName>
        <fullName evidence="1">AEL288Wp</fullName>
    </submittedName>
</protein>
<dbReference type="InParanoid" id="Q758V5"/>
<dbReference type="GO" id="GO:0005737">
    <property type="term" value="C:cytoplasm"/>
    <property type="evidence" value="ECO:0000318"/>
    <property type="project" value="GO_Central"/>
</dbReference>
<evidence type="ECO:0000313" key="2">
    <source>
        <dbReference type="Proteomes" id="UP000000591"/>
    </source>
</evidence>
<dbReference type="Proteomes" id="UP000000591">
    <property type="component" value="Chromosome V"/>
</dbReference>